<keyword evidence="4 10" id="KW-0004">4Fe-4S</keyword>
<feature type="domain" description="Aconitase A/isopropylmalate dehydratase small subunit swivel" evidence="12">
    <location>
        <begin position="694"/>
        <end position="820"/>
    </location>
</feature>
<dbReference type="NCBIfam" id="NF009520">
    <property type="entry name" value="PRK12881.1"/>
    <property type="match status" value="1"/>
</dbReference>
<dbReference type="SUPFAM" id="SSF52016">
    <property type="entry name" value="LeuD/IlvD-like"/>
    <property type="match status" value="1"/>
</dbReference>
<dbReference type="Pfam" id="PF00694">
    <property type="entry name" value="Aconitase_C"/>
    <property type="match status" value="1"/>
</dbReference>
<dbReference type="GO" id="GO:0051539">
    <property type="term" value="F:4 iron, 4 sulfur cluster binding"/>
    <property type="evidence" value="ECO:0007669"/>
    <property type="project" value="UniProtKB-KW"/>
</dbReference>
<dbReference type="PRINTS" id="PR00415">
    <property type="entry name" value="ACONITASE"/>
</dbReference>
<dbReference type="NCBIfam" id="TIGR01341">
    <property type="entry name" value="aconitase_1"/>
    <property type="match status" value="1"/>
</dbReference>
<reference evidence="13 14" key="1">
    <citation type="journal article" date="2012" name="BMC Genomics">
        <title>Comparative genomics of the classical Bordetella subspecies: the evolution and exchange of virulence-associated diversity amongst closely related pathogens.</title>
        <authorList>
            <person name="Park J."/>
            <person name="Zhang Y."/>
            <person name="Buboltz A.M."/>
            <person name="Zhang X."/>
            <person name="Schuster S.C."/>
            <person name="Ahuja U."/>
            <person name="Liu M."/>
            <person name="Miller J.F."/>
            <person name="Sebaihia M."/>
            <person name="Bentley S.D."/>
            <person name="Parkhill J."/>
            <person name="Harvill E.T."/>
        </authorList>
    </citation>
    <scope>NUCLEOTIDE SEQUENCE [LARGE SCALE GENOMIC DNA]</scope>
    <source>
        <strain evidence="13 14">253</strain>
    </source>
</reference>
<keyword evidence="6 10" id="KW-0408">Iron</keyword>
<dbReference type="Gene3D" id="3.20.19.10">
    <property type="entry name" value="Aconitase, domain 4"/>
    <property type="match status" value="1"/>
</dbReference>
<dbReference type="NCBIfam" id="NF006757">
    <property type="entry name" value="PRK09277.1"/>
    <property type="match status" value="1"/>
</dbReference>
<dbReference type="InterPro" id="IPR001030">
    <property type="entry name" value="Acoase/IPM_deHydtase_lsu_aba"/>
</dbReference>
<dbReference type="InterPro" id="IPR015928">
    <property type="entry name" value="Aconitase/3IPM_dehydase_swvl"/>
</dbReference>
<keyword evidence="7 10" id="KW-0411">Iron-sulfur</keyword>
<comment type="cofactor">
    <cofactor evidence="1">
        <name>[4Fe-4S] cluster</name>
        <dbReference type="ChEBI" id="CHEBI:49883"/>
    </cofactor>
</comment>
<comment type="similarity">
    <text evidence="3 10">Belongs to the aconitase/IPM isomerase family.</text>
</comment>
<dbReference type="CDD" id="cd01580">
    <property type="entry name" value="AcnA_IRP_Swivel"/>
    <property type="match status" value="1"/>
</dbReference>
<dbReference type="Gene3D" id="3.30.499.10">
    <property type="entry name" value="Aconitase, domain 3"/>
    <property type="match status" value="2"/>
</dbReference>
<dbReference type="AlphaFoldDB" id="A0A0C6P2M6"/>
<feature type="domain" description="Aconitase/3-isopropylmalate dehydratase large subunit alpha/beta/alpha" evidence="11">
    <location>
        <begin position="73"/>
        <end position="566"/>
    </location>
</feature>
<evidence type="ECO:0000259" key="11">
    <source>
        <dbReference type="Pfam" id="PF00330"/>
    </source>
</evidence>
<dbReference type="GO" id="GO:0046872">
    <property type="term" value="F:metal ion binding"/>
    <property type="evidence" value="ECO:0007669"/>
    <property type="project" value="UniProtKB-KW"/>
</dbReference>
<dbReference type="InterPro" id="IPR015931">
    <property type="entry name" value="Acnase/IPM_dHydase_lsu_aba_1/3"/>
</dbReference>
<organism evidence="13 14">
    <name type="scientific">Bordetella bronchiseptica 253</name>
    <dbReference type="NCBI Taxonomy" id="568707"/>
    <lineage>
        <taxon>Bacteria</taxon>
        <taxon>Pseudomonadati</taxon>
        <taxon>Pseudomonadota</taxon>
        <taxon>Betaproteobacteria</taxon>
        <taxon>Burkholderiales</taxon>
        <taxon>Alcaligenaceae</taxon>
        <taxon>Bordetella</taxon>
    </lineage>
</organism>
<dbReference type="Gene3D" id="6.10.190.10">
    <property type="match status" value="1"/>
</dbReference>
<gene>
    <name evidence="13" type="primary">acnA</name>
    <name evidence="13" type="ORF">BN112_2117</name>
</gene>
<dbReference type="EMBL" id="HE965806">
    <property type="protein sequence ID" value="CCJ54034.1"/>
    <property type="molecule type" value="Genomic_DNA"/>
</dbReference>
<dbReference type="InterPro" id="IPR006249">
    <property type="entry name" value="Aconitase/IRP2"/>
</dbReference>
<evidence type="ECO:0000256" key="4">
    <source>
        <dbReference type="ARBA" id="ARBA00022485"/>
    </source>
</evidence>
<dbReference type="Pfam" id="PF00330">
    <property type="entry name" value="Aconitase"/>
    <property type="match status" value="1"/>
</dbReference>
<accession>A0A0C6P2M6</accession>
<proteinExistence type="inferred from homology"/>
<evidence type="ECO:0000256" key="9">
    <source>
        <dbReference type="ARBA" id="ARBA00023501"/>
    </source>
</evidence>
<dbReference type="PANTHER" id="PTHR11670">
    <property type="entry name" value="ACONITASE/IRON-RESPONSIVE ELEMENT FAMILY MEMBER"/>
    <property type="match status" value="1"/>
</dbReference>
<evidence type="ECO:0000256" key="3">
    <source>
        <dbReference type="ARBA" id="ARBA00007185"/>
    </source>
</evidence>
<dbReference type="GeneID" id="56479981"/>
<evidence type="ECO:0000256" key="6">
    <source>
        <dbReference type="ARBA" id="ARBA00023004"/>
    </source>
</evidence>
<dbReference type="HOGENOM" id="CLU_013476_2_1_4"/>
<dbReference type="InterPro" id="IPR018136">
    <property type="entry name" value="Aconitase_4Fe-4S_BS"/>
</dbReference>
<evidence type="ECO:0000313" key="13">
    <source>
        <dbReference type="EMBL" id="CCJ54034.1"/>
    </source>
</evidence>
<evidence type="ECO:0000259" key="12">
    <source>
        <dbReference type="Pfam" id="PF00694"/>
    </source>
</evidence>
<comment type="catalytic activity">
    <reaction evidence="9 10">
        <text>citrate = D-threo-isocitrate</text>
        <dbReference type="Rhea" id="RHEA:10336"/>
        <dbReference type="ChEBI" id="CHEBI:15562"/>
        <dbReference type="ChEBI" id="CHEBI:16947"/>
        <dbReference type="EC" id="4.2.1.3"/>
    </reaction>
</comment>
<evidence type="ECO:0000256" key="7">
    <source>
        <dbReference type="ARBA" id="ARBA00023014"/>
    </source>
</evidence>
<dbReference type="SUPFAM" id="SSF53732">
    <property type="entry name" value="Aconitase iron-sulfur domain"/>
    <property type="match status" value="1"/>
</dbReference>
<dbReference type="RefSeq" id="WP_003809365.1">
    <property type="nucleotide sequence ID" value="NC_019382.1"/>
</dbReference>
<comment type="pathway">
    <text evidence="2">Carbohydrate metabolism; tricarboxylic acid cycle; isocitrate from oxaloacetate: step 2/2.</text>
</comment>
<dbReference type="UniPathway" id="UPA00223">
    <property type="reaction ID" value="UER00718"/>
</dbReference>
<dbReference type="OrthoDB" id="9764318at2"/>
<keyword evidence="5" id="KW-0479">Metal-binding</keyword>
<evidence type="ECO:0000256" key="8">
    <source>
        <dbReference type="ARBA" id="ARBA00023239"/>
    </source>
</evidence>
<evidence type="ECO:0000256" key="1">
    <source>
        <dbReference type="ARBA" id="ARBA00001966"/>
    </source>
</evidence>
<dbReference type="InterPro" id="IPR000573">
    <property type="entry name" value="AconitaseA/IPMdHydase_ssu_swvl"/>
</dbReference>
<dbReference type="Proteomes" id="UP000007564">
    <property type="component" value="Chromosome"/>
</dbReference>
<evidence type="ECO:0000256" key="10">
    <source>
        <dbReference type="RuleBase" id="RU361275"/>
    </source>
</evidence>
<dbReference type="PROSITE" id="PS00450">
    <property type="entry name" value="ACONITASE_1"/>
    <property type="match status" value="1"/>
</dbReference>
<evidence type="ECO:0000256" key="5">
    <source>
        <dbReference type="ARBA" id="ARBA00022723"/>
    </source>
</evidence>
<dbReference type="GO" id="GO:0003994">
    <property type="term" value="F:aconitate hydratase activity"/>
    <property type="evidence" value="ECO:0007669"/>
    <property type="project" value="UniProtKB-EC"/>
</dbReference>
<name>A0A0C6P2M6_BORBO</name>
<evidence type="ECO:0000256" key="2">
    <source>
        <dbReference type="ARBA" id="ARBA00004717"/>
    </source>
</evidence>
<sequence>MLSRMTNRGYMNASFLHLGTPIHYADVAAAAARSGVELASLPYVIRILLENLLRHRGRGRPVQEAEIEAVAHWQAHISEQISLHVERVILPDSSGLPVLQDLAALRDAVQAGGGDPARVDTRVPVDLIVDHSLQVDAWSTADAVRRNLDAEFARNEQRYRFLKWAQQAFDGLRVFAPGTGIIHQVNLEKLATVVSTSEHGGQQWACPDFVIGGDSHTPMVNGLGVLGWGVGGIDAESALLGRAYTFPIPEVVGVELKGAFRSPVTTTDAALLVTQRLRAEGVTGCMVEFFGEALPGLSVADRATIANMAPEYGATCGFFPVDAQTLDYLRLTGRTAEHIELVRAYCQANGLWRADPAASAVRYARVVRIDLAQAEPCMSGPRRPQDRLPIGQLAEDFRQRLPRPAAEGGFGLDAAALARAPGSAGLRHGSIVVAALTSCTNTSNPSVMLTAALVARAARQRGIAPPAWVKRSLAPGSRTVTDYLAATGLLQDLEALGFGVIGYGCTTCGGKSGPLAPEVAQDIADNQWVVCTVLSGNRNFEGRIHKLARANYIGSPPLVVAYALAGRIDIDFSREPIATDADGQPVWLHELWPGEAQLDEIMARALSPQGFRRVWGLEPEGASQWRALAEVSGQHWQWDDSNYLVEPPFFKAPAQQFGQRLAGARVLGLYGDSLTTDHISPSGEIPAEAPAGRYLLGLGVAQRDFNTYVARRSNFEVMTRATFGNIRIRNLLVPGTEGGYTRHFPSGEQLSIYDASRRYMAAGTPTIVLAGEEYGTGSSRDWAAKGTALLGVRAVLAKSYERIHRANLVGMGVIPFQFERGQGWRELGLDGSETFEFFDVLDGIRQGRPVRVAASRDDGMRVEFSVMPQALTESERELLLQGGIPASVLADYLQ</sequence>
<dbReference type="EC" id="4.2.1.3" evidence="10"/>
<dbReference type="FunFam" id="3.20.19.10:FF:000001">
    <property type="entry name" value="Aconitate hydratase"/>
    <property type="match status" value="1"/>
</dbReference>
<dbReference type="KEGG" id="bbh:BN112_2117"/>
<dbReference type="InterPro" id="IPR036008">
    <property type="entry name" value="Aconitase_4Fe-4S_dom"/>
</dbReference>
<comment type="function">
    <text evidence="10">Catalyzes the isomerization of citrate to isocitrate via cis-aconitate.</text>
</comment>
<evidence type="ECO:0000313" key="14">
    <source>
        <dbReference type="Proteomes" id="UP000007564"/>
    </source>
</evidence>
<dbReference type="InterPro" id="IPR044137">
    <property type="entry name" value="AcnA_IRP_Swivel"/>
</dbReference>
<keyword evidence="8 10" id="KW-0456">Lyase</keyword>
<dbReference type="CDD" id="cd01586">
    <property type="entry name" value="AcnA_IRP"/>
    <property type="match status" value="1"/>
</dbReference>
<protein>
    <recommendedName>
        <fullName evidence="10">Aconitate hydratase</fullName>
        <shortName evidence="10">Aconitase</shortName>
        <ecNumber evidence="10">4.2.1.3</ecNumber>
    </recommendedName>
</protein>
<dbReference type="GO" id="GO:0006099">
    <property type="term" value="P:tricarboxylic acid cycle"/>
    <property type="evidence" value="ECO:0007669"/>
    <property type="project" value="UniProtKB-UniPathway"/>
</dbReference>